<protein>
    <submittedName>
        <fullName evidence="1">DUF327 family protein</fullName>
    </submittedName>
</protein>
<reference evidence="1 2" key="1">
    <citation type="submission" date="2019-11" db="EMBL/GenBank/DDBJ databases">
        <title>Genome sequences of 17 halophilic strains isolated from different environments.</title>
        <authorList>
            <person name="Furrow R.E."/>
        </authorList>
    </citation>
    <scope>NUCLEOTIDE SEQUENCE [LARGE SCALE GENOMIC DNA]</scope>
    <source>
        <strain evidence="1 2">22506_14_FS</strain>
    </source>
</reference>
<dbReference type="InterPro" id="IPR005585">
    <property type="entry name" value="DUF327"/>
</dbReference>
<evidence type="ECO:0000313" key="1">
    <source>
        <dbReference type="EMBL" id="MYL62428.1"/>
    </source>
</evidence>
<dbReference type="Pfam" id="PF03885">
    <property type="entry name" value="DUF327"/>
    <property type="match status" value="1"/>
</dbReference>
<dbReference type="EMBL" id="WMEY01000001">
    <property type="protein sequence ID" value="MYL62428.1"/>
    <property type="molecule type" value="Genomic_DNA"/>
</dbReference>
<sequence length="145" mass="16597">MKIQQHGKPTVDPLKLDLPKGNKQVAFQSVIQEASKELKGAELQRLLQQIDRQGELLGKERTFQNLSAYKRMVKQFLEEAVSQGLTLSEKKSMDHYGRSRTYKLVETVENKLIEIQEEMREKERNGMSLLSLVGEIKGLLVDLSL</sequence>
<name>A0A845EVP1_9BACL</name>
<evidence type="ECO:0000313" key="2">
    <source>
        <dbReference type="Proteomes" id="UP000447833"/>
    </source>
</evidence>
<comment type="caution">
    <text evidence="1">The sequence shown here is derived from an EMBL/GenBank/DDBJ whole genome shotgun (WGS) entry which is preliminary data.</text>
</comment>
<dbReference type="InterPro" id="IPR024042">
    <property type="entry name" value="TM1646-like_dom_sf"/>
</dbReference>
<proteinExistence type="predicted"/>
<dbReference type="Gene3D" id="1.20.120.490">
    <property type="entry name" value="Hypothetical protein TM1646-like domain"/>
    <property type="match status" value="1"/>
</dbReference>
<dbReference type="SUPFAM" id="SSF158397">
    <property type="entry name" value="TM1646-like"/>
    <property type="match status" value="1"/>
</dbReference>
<dbReference type="RefSeq" id="WP_160918251.1">
    <property type="nucleotide sequence ID" value="NZ_WMEY01000001.1"/>
</dbReference>
<gene>
    <name evidence="1" type="ORF">GLW07_03555</name>
</gene>
<dbReference type="AlphaFoldDB" id="A0A845EVP1"/>
<accession>A0A845EVP1</accession>
<dbReference type="Proteomes" id="UP000447833">
    <property type="component" value="Unassembled WGS sequence"/>
</dbReference>
<organism evidence="1 2">
    <name type="scientific">Guptibacillus hwajinpoensis</name>
    <dbReference type="NCBI Taxonomy" id="208199"/>
    <lineage>
        <taxon>Bacteria</taxon>
        <taxon>Bacillati</taxon>
        <taxon>Bacillota</taxon>
        <taxon>Bacilli</taxon>
        <taxon>Bacillales</taxon>
        <taxon>Guptibacillaceae</taxon>
        <taxon>Guptibacillus</taxon>
    </lineage>
</organism>